<dbReference type="RefSeq" id="WP_328274961.1">
    <property type="nucleotide sequence ID" value="NZ_JARTLD010000004.1"/>
</dbReference>
<evidence type="ECO:0000313" key="3">
    <source>
        <dbReference type="Proteomes" id="UP001343257"/>
    </source>
</evidence>
<dbReference type="Proteomes" id="UP001343257">
    <property type="component" value="Unassembled WGS sequence"/>
</dbReference>
<evidence type="ECO:0000313" key="2">
    <source>
        <dbReference type="EMBL" id="MED5016054.1"/>
    </source>
</evidence>
<keyword evidence="1" id="KW-0812">Transmembrane</keyword>
<accession>A0ABU6PNU5</accession>
<reference evidence="2 3" key="1">
    <citation type="submission" date="2023-03" db="EMBL/GenBank/DDBJ databases">
        <title>Bacillus Genome Sequencing.</title>
        <authorList>
            <person name="Dunlap C."/>
        </authorList>
    </citation>
    <scope>NUCLEOTIDE SEQUENCE [LARGE SCALE GENOMIC DNA]</scope>
    <source>
        <strain evidence="2 3">NRS-52</strain>
    </source>
</reference>
<keyword evidence="3" id="KW-1185">Reference proteome</keyword>
<comment type="caution">
    <text evidence="2">The sequence shown here is derived from an EMBL/GenBank/DDBJ whole genome shotgun (WGS) entry which is preliminary data.</text>
</comment>
<dbReference type="EMBL" id="JARTLD010000004">
    <property type="protein sequence ID" value="MED5016054.1"/>
    <property type="molecule type" value="Genomic_DNA"/>
</dbReference>
<feature type="transmembrane region" description="Helical" evidence="1">
    <location>
        <begin position="71"/>
        <end position="93"/>
    </location>
</feature>
<name>A0ABU6PNU5_9BACL</name>
<gene>
    <name evidence="2" type="ORF">P9847_01905</name>
</gene>
<evidence type="ECO:0000256" key="1">
    <source>
        <dbReference type="SAM" id="Phobius"/>
    </source>
</evidence>
<protein>
    <submittedName>
        <fullName evidence="2">Transposase</fullName>
    </submittedName>
</protein>
<keyword evidence="1" id="KW-1133">Transmembrane helix</keyword>
<sequence length="97" mass="11146">MLFWLIAAFIVVPFPMTALAVRFRVVRYALHLLALVCYYTVGSIITAAVYSNRAHGTVFTTDVHHVLLNPWFLFTGAYLGLYIPYRLLAGFWLHRRA</sequence>
<organism evidence="2 3">
    <name type="scientific">Paenibacillus chibensis</name>
    <dbReference type="NCBI Taxonomy" id="59846"/>
    <lineage>
        <taxon>Bacteria</taxon>
        <taxon>Bacillati</taxon>
        <taxon>Bacillota</taxon>
        <taxon>Bacilli</taxon>
        <taxon>Bacillales</taxon>
        <taxon>Paenibacillaceae</taxon>
        <taxon>Paenibacillus</taxon>
    </lineage>
</organism>
<proteinExistence type="predicted"/>
<feature type="transmembrane region" description="Helical" evidence="1">
    <location>
        <begin position="30"/>
        <end position="50"/>
    </location>
</feature>
<keyword evidence="1" id="KW-0472">Membrane</keyword>